<evidence type="ECO:0000313" key="1">
    <source>
        <dbReference type="EMBL" id="CAF2106370.1"/>
    </source>
</evidence>
<protein>
    <submittedName>
        <fullName evidence="1">(rape) hypothetical protein</fullName>
    </submittedName>
</protein>
<reference evidence="1" key="1">
    <citation type="submission" date="2021-01" db="EMBL/GenBank/DDBJ databases">
        <authorList>
            <consortium name="Genoscope - CEA"/>
            <person name="William W."/>
        </authorList>
    </citation>
    <scope>NUCLEOTIDE SEQUENCE</scope>
</reference>
<proteinExistence type="predicted"/>
<organism evidence="1">
    <name type="scientific">Brassica napus</name>
    <name type="common">Rape</name>
    <dbReference type="NCBI Taxonomy" id="3708"/>
    <lineage>
        <taxon>Eukaryota</taxon>
        <taxon>Viridiplantae</taxon>
        <taxon>Streptophyta</taxon>
        <taxon>Embryophyta</taxon>
        <taxon>Tracheophyta</taxon>
        <taxon>Spermatophyta</taxon>
        <taxon>Magnoliopsida</taxon>
        <taxon>eudicotyledons</taxon>
        <taxon>Gunneridae</taxon>
        <taxon>Pentapetalae</taxon>
        <taxon>rosids</taxon>
        <taxon>malvids</taxon>
        <taxon>Brassicales</taxon>
        <taxon>Brassicaceae</taxon>
        <taxon>Brassiceae</taxon>
        <taxon>Brassica</taxon>
    </lineage>
</organism>
<dbReference type="AlphaFoldDB" id="A0A816UBT4"/>
<dbReference type="Proteomes" id="UP001295469">
    <property type="component" value="Chromosome C08"/>
</dbReference>
<name>A0A816UBT4_BRANA</name>
<dbReference type="EMBL" id="HG994372">
    <property type="protein sequence ID" value="CAF2106370.1"/>
    <property type="molecule type" value="Genomic_DNA"/>
</dbReference>
<accession>A0A816UBT4</accession>
<gene>
    <name evidence="1" type="ORF">DARMORV10_C08P06060.1</name>
</gene>
<sequence>MSGTVFLMPQSLVGGLKVSDSKLSETVDALQPKDDEDCGRVTKTTLKDGVGNEASKLATSQS</sequence>